<dbReference type="InterPro" id="IPR017932">
    <property type="entry name" value="GATase_2_dom"/>
</dbReference>
<gene>
    <name evidence="2" type="ORF">UFOVP242_169</name>
</gene>
<evidence type="ECO:0000313" key="2">
    <source>
        <dbReference type="EMBL" id="CAB5221955.1"/>
    </source>
</evidence>
<feature type="domain" description="Glutamine amidotransferase type-2" evidence="1">
    <location>
        <begin position="2"/>
        <end position="205"/>
    </location>
</feature>
<sequence length="205" mass="23708">MCAITGSFSKHKLEDLYRLNAYRGELSYSLSAFSFDDRNVRLDTMMQDRDKMPEGLIKSLTDGENKYYIAHSQAPTTNANNIHPAVYGDCMLWHNGIVKQKNLSEGTWDTQWLLEQILNYGWSSLSRVDGTFACMMYNSGELFVFRNEISPMFYDKDLNFSSTKVEFAESLPPNKVFKVNLKYKQLSPVAYFETMENPYYIPENA</sequence>
<protein>
    <submittedName>
        <fullName evidence="2">Gn_AT_II domain containing protein</fullName>
    </submittedName>
</protein>
<name>A0A6J7WYI3_9CAUD</name>
<organism evidence="2">
    <name type="scientific">uncultured Caudovirales phage</name>
    <dbReference type="NCBI Taxonomy" id="2100421"/>
    <lineage>
        <taxon>Viruses</taxon>
        <taxon>Duplodnaviria</taxon>
        <taxon>Heunggongvirae</taxon>
        <taxon>Uroviricota</taxon>
        <taxon>Caudoviricetes</taxon>
        <taxon>Peduoviridae</taxon>
        <taxon>Maltschvirus</taxon>
        <taxon>Maltschvirus maltsch</taxon>
    </lineage>
</organism>
<evidence type="ECO:0000259" key="1">
    <source>
        <dbReference type="PROSITE" id="PS51278"/>
    </source>
</evidence>
<dbReference type="PROSITE" id="PS51278">
    <property type="entry name" value="GATASE_TYPE_2"/>
    <property type="match status" value="1"/>
</dbReference>
<proteinExistence type="predicted"/>
<dbReference type="Gene3D" id="3.60.20.10">
    <property type="entry name" value="Glutamine Phosphoribosylpyrophosphate, subunit 1, domain 1"/>
    <property type="match status" value="1"/>
</dbReference>
<reference evidence="2" key="1">
    <citation type="submission" date="2020-05" db="EMBL/GenBank/DDBJ databases">
        <authorList>
            <person name="Chiriac C."/>
            <person name="Salcher M."/>
            <person name="Ghai R."/>
            <person name="Kavagutti S V."/>
        </authorList>
    </citation>
    <scope>NUCLEOTIDE SEQUENCE</scope>
</reference>
<dbReference type="SUPFAM" id="SSF56235">
    <property type="entry name" value="N-terminal nucleophile aminohydrolases (Ntn hydrolases)"/>
    <property type="match status" value="1"/>
</dbReference>
<dbReference type="InterPro" id="IPR029055">
    <property type="entry name" value="Ntn_hydrolases_N"/>
</dbReference>
<accession>A0A6J7WYI3</accession>
<dbReference type="EMBL" id="LR798294">
    <property type="protein sequence ID" value="CAB5221955.1"/>
    <property type="molecule type" value="Genomic_DNA"/>
</dbReference>